<comment type="caution">
    <text evidence="5">The sequence shown here is derived from an EMBL/GenBank/DDBJ whole genome shotgun (WGS) entry which is preliminary data.</text>
</comment>
<keyword evidence="2" id="KW-0521">NADP</keyword>
<evidence type="ECO:0000313" key="6">
    <source>
        <dbReference type="Proteomes" id="UP000287166"/>
    </source>
</evidence>
<dbReference type="PANTHER" id="PTHR43976">
    <property type="entry name" value="SHORT CHAIN DEHYDROGENASE"/>
    <property type="match status" value="1"/>
</dbReference>
<keyword evidence="6" id="KW-1185">Reference proteome</keyword>
<gene>
    <name evidence="5" type="ORF">SCP_0400990</name>
</gene>
<dbReference type="PANTHER" id="PTHR43976:SF16">
    <property type="entry name" value="SHORT-CHAIN DEHYDROGENASE_REDUCTASE FAMILY PROTEIN"/>
    <property type="match status" value="1"/>
</dbReference>
<protein>
    <submittedName>
        <fullName evidence="5">Uncharacterized oxidoreductase</fullName>
    </submittedName>
</protein>
<dbReference type="InterPro" id="IPR051911">
    <property type="entry name" value="SDR_oxidoreductase"/>
</dbReference>
<dbReference type="EMBL" id="BFAD01000004">
    <property type="protein sequence ID" value="GBE81728.1"/>
    <property type="molecule type" value="Genomic_DNA"/>
</dbReference>
<dbReference type="GO" id="GO:0016491">
    <property type="term" value="F:oxidoreductase activity"/>
    <property type="evidence" value="ECO:0007669"/>
    <property type="project" value="UniProtKB-KW"/>
</dbReference>
<reference evidence="5 6" key="1">
    <citation type="journal article" date="2018" name="Sci. Rep.">
        <title>Genome sequence of the cauliflower mushroom Sparassis crispa (Hanabiratake) and its association with beneficial usage.</title>
        <authorList>
            <person name="Kiyama R."/>
            <person name="Furutani Y."/>
            <person name="Kawaguchi K."/>
            <person name="Nakanishi T."/>
        </authorList>
    </citation>
    <scope>NUCLEOTIDE SEQUENCE [LARGE SCALE GENOMIC DNA]</scope>
</reference>
<dbReference type="Pfam" id="PF00106">
    <property type="entry name" value="adh_short"/>
    <property type="match status" value="1"/>
</dbReference>
<dbReference type="PROSITE" id="PS00061">
    <property type="entry name" value="ADH_SHORT"/>
    <property type="match status" value="1"/>
</dbReference>
<keyword evidence="3" id="KW-0560">Oxidoreductase</keyword>
<proteinExistence type="inferred from homology"/>
<accession>A0A401GHU5</accession>
<dbReference type="AlphaFoldDB" id="A0A401GHU5"/>
<dbReference type="InterPro" id="IPR036291">
    <property type="entry name" value="NAD(P)-bd_dom_sf"/>
</dbReference>
<dbReference type="PRINTS" id="PR00081">
    <property type="entry name" value="GDHRDH"/>
</dbReference>
<evidence type="ECO:0000256" key="1">
    <source>
        <dbReference type="ARBA" id="ARBA00006484"/>
    </source>
</evidence>
<dbReference type="SUPFAM" id="SSF51735">
    <property type="entry name" value="NAD(P)-binding Rossmann-fold domains"/>
    <property type="match status" value="1"/>
</dbReference>
<dbReference type="InterPro" id="IPR020904">
    <property type="entry name" value="Sc_DH/Rdtase_CS"/>
</dbReference>
<dbReference type="Proteomes" id="UP000287166">
    <property type="component" value="Unassembled WGS sequence"/>
</dbReference>
<dbReference type="OrthoDB" id="1274115at2759"/>
<dbReference type="STRING" id="139825.A0A401GHU5"/>
<dbReference type="Gene3D" id="3.40.50.720">
    <property type="entry name" value="NAD(P)-binding Rossmann-like Domain"/>
    <property type="match status" value="1"/>
</dbReference>
<evidence type="ECO:0000313" key="5">
    <source>
        <dbReference type="EMBL" id="GBE81728.1"/>
    </source>
</evidence>
<dbReference type="RefSeq" id="XP_027612641.1">
    <property type="nucleotide sequence ID" value="XM_027756840.1"/>
</dbReference>
<organism evidence="5 6">
    <name type="scientific">Sparassis crispa</name>
    <dbReference type="NCBI Taxonomy" id="139825"/>
    <lineage>
        <taxon>Eukaryota</taxon>
        <taxon>Fungi</taxon>
        <taxon>Dikarya</taxon>
        <taxon>Basidiomycota</taxon>
        <taxon>Agaricomycotina</taxon>
        <taxon>Agaricomycetes</taxon>
        <taxon>Polyporales</taxon>
        <taxon>Sparassidaceae</taxon>
        <taxon>Sparassis</taxon>
    </lineage>
</organism>
<comment type="similarity">
    <text evidence="1 4">Belongs to the short-chain dehydrogenases/reductases (SDR) family.</text>
</comment>
<dbReference type="PRINTS" id="PR00080">
    <property type="entry name" value="SDRFAMILY"/>
</dbReference>
<dbReference type="InterPro" id="IPR002347">
    <property type="entry name" value="SDR_fam"/>
</dbReference>
<dbReference type="GeneID" id="38778645"/>
<sequence length="285" mass="30471">MSSPKVWFITGSSSGFGRAVVEYVLKSGDIAVATLRNPYALSSLSAVYPASKLLVVQLDVSNKPEITVAFAKAVEAFGRVDVVFNNAAYGVLSEAEGAREEVVRAQFDVDFWGAANVSREAVRVFREVNSPPGGRILQNGSIAVFRGAPVLSYYVAAKTAIEGFTKSLAAELDPEWNIKVTIIEPGGFNTDGAQRSMIRLPAHPAYTKPGGVPALTRGFLTQPNFKLPGDPTKAAGVIYRVAGIPEPPLQFPLGNDCIAMARDSVNGLTETIDKYESWSEGLDAE</sequence>
<dbReference type="InParanoid" id="A0A401GHU5"/>
<evidence type="ECO:0000256" key="2">
    <source>
        <dbReference type="ARBA" id="ARBA00022857"/>
    </source>
</evidence>
<name>A0A401GHU5_9APHY</name>
<evidence type="ECO:0000256" key="4">
    <source>
        <dbReference type="RuleBase" id="RU000363"/>
    </source>
</evidence>
<evidence type="ECO:0000256" key="3">
    <source>
        <dbReference type="ARBA" id="ARBA00023002"/>
    </source>
</evidence>